<proteinExistence type="inferred from homology"/>
<gene>
    <name evidence="11" type="primary">pepO</name>
    <name evidence="11" type="ORF">WG78_07720</name>
</gene>
<dbReference type="GO" id="GO:0005886">
    <property type="term" value="C:plasma membrane"/>
    <property type="evidence" value="ECO:0007669"/>
    <property type="project" value="TreeGrafter"/>
</dbReference>
<dbReference type="STRING" id="857265.WG78_07720"/>
<protein>
    <submittedName>
        <fullName evidence="11">Neutral endopeptidase</fullName>
        <ecNumber evidence="11">3.4.24.-</ecNumber>
    </submittedName>
</protein>
<evidence type="ECO:0000259" key="9">
    <source>
        <dbReference type="Pfam" id="PF01431"/>
    </source>
</evidence>
<dbReference type="GO" id="GO:0016485">
    <property type="term" value="P:protein processing"/>
    <property type="evidence" value="ECO:0007669"/>
    <property type="project" value="TreeGrafter"/>
</dbReference>
<evidence type="ECO:0000256" key="5">
    <source>
        <dbReference type="ARBA" id="ARBA00022801"/>
    </source>
</evidence>
<sequence>MKLFRLAAITVAVSLSLSAQAAISEPLTAGVDKSQFDTSVRPQDNVFDYVNGPWIKATPIPADQFAIGAFYTLRDESEARSKTLLETAMATAQTPGSDEQKIADLYRSYMDEARLEKLGAAPVKPALTQIDQIANLHDLFATLGKLQYVSIDLPLNIGVGQDPDDARRYEVGVNQGGLGLPDRDYYLSDDARFAKAREAYVAYLTRLFTLAGEKAPAEQAKTVMALETAIAQVQWTNVENRDPVKTHNPRTRAALPKTAPDFDWNTWLDNAGLGSVAQVDISQPTYAEALGQLLKKQPLATWQSYLKARALDAAAPLLSKDFVQAHFALHGTALTGATEQRARWKRGVSAVNGSLGDALGKPWAAAYFPPESKARMEALVANLLKAYQQSIETVSWMSPPTRVQAQKKLAAYTTKIGYPSKWRDYSALEIKPDDLFGNMTRSAAYRYQYDLNRLGKPVDRTEWGMYPQTVNAYYNPAMNEIVFPAAILQAPFFNPKADDAANYGGIGAVIGHEISHGFDDQGSQYDGDGNLKNWWTPADRTAFEALTSKLVAQYDAYEPLPGKHVNGKLTLGENIADLSGLQIAYKAYHLSLNGKPAPVIDGLTGDQRFFLAFAQIWRGKMRDAALLRQVATDPHSPLQFRAIGASMNSDGFAEAFGTKPGDKMYKAPQDRIHMW</sequence>
<dbReference type="EC" id="3.4.24.-" evidence="11"/>
<keyword evidence="8" id="KW-0732">Signal</keyword>
<evidence type="ECO:0000313" key="12">
    <source>
        <dbReference type="Proteomes" id="UP000037939"/>
    </source>
</evidence>
<dbReference type="GO" id="GO:0046872">
    <property type="term" value="F:metal ion binding"/>
    <property type="evidence" value="ECO:0007669"/>
    <property type="project" value="UniProtKB-KW"/>
</dbReference>
<evidence type="ECO:0000256" key="6">
    <source>
        <dbReference type="ARBA" id="ARBA00022833"/>
    </source>
</evidence>
<dbReference type="SUPFAM" id="SSF55486">
    <property type="entry name" value="Metalloproteases ('zincins'), catalytic domain"/>
    <property type="match status" value="1"/>
</dbReference>
<keyword evidence="12" id="KW-1185">Reference proteome</keyword>
<evidence type="ECO:0000256" key="7">
    <source>
        <dbReference type="ARBA" id="ARBA00023049"/>
    </source>
</evidence>
<keyword evidence="3" id="KW-0645">Protease</keyword>
<keyword evidence="4" id="KW-0479">Metal-binding</keyword>
<keyword evidence="6" id="KW-0862">Zinc</keyword>
<dbReference type="InterPro" id="IPR024079">
    <property type="entry name" value="MetalloPept_cat_dom_sf"/>
</dbReference>
<dbReference type="Proteomes" id="UP000037939">
    <property type="component" value="Unassembled WGS sequence"/>
</dbReference>
<dbReference type="InterPro" id="IPR008753">
    <property type="entry name" value="Peptidase_M13_N"/>
</dbReference>
<dbReference type="InterPro" id="IPR018497">
    <property type="entry name" value="Peptidase_M13_C"/>
</dbReference>
<feature type="signal peptide" evidence="8">
    <location>
        <begin position="1"/>
        <end position="21"/>
    </location>
</feature>
<dbReference type="Pfam" id="PF05649">
    <property type="entry name" value="Peptidase_M13_N"/>
    <property type="match status" value="1"/>
</dbReference>
<comment type="cofactor">
    <cofactor evidence="1">
        <name>Zn(2+)</name>
        <dbReference type="ChEBI" id="CHEBI:29105"/>
    </cofactor>
</comment>
<feature type="chain" id="PRO_5005875137" evidence="8">
    <location>
        <begin position="22"/>
        <end position="675"/>
    </location>
</feature>
<feature type="domain" description="Peptidase M13 N-terminal" evidence="10">
    <location>
        <begin position="42"/>
        <end position="419"/>
    </location>
</feature>
<dbReference type="CDD" id="cd08662">
    <property type="entry name" value="M13"/>
    <property type="match status" value="1"/>
</dbReference>
<dbReference type="PATRIC" id="fig|857265.3.peg.1580"/>
<dbReference type="InterPro" id="IPR000718">
    <property type="entry name" value="Peptidase_M13"/>
</dbReference>
<reference evidence="11 12" key="1">
    <citation type="submission" date="2015-07" db="EMBL/GenBank/DDBJ databases">
        <title>Draft genome sequence of the Amantichitinum ursilacus IGB-41, a new chitin-degrading bacterium.</title>
        <authorList>
            <person name="Kirstahler P."/>
            <person name="Guenther M."/>
            <person name="Grumaz C."/>
            <person name="Rupp S."/>
            <person name="Zibek S."/>
            <person name="Sohn K."/>
        </authorList>
    </citation>
    <scope>NUCLEOTIDE SEQUENCE [LARGE SCALE GENOMIC DNA]</scope>
    <source>
        <strain evidence="11 12">IGB-41</strain>
    </source>
</reference>
<dbReference type="AlphaFoldDB" id="A0A0N1JT53"/>
<organism evidence="11 12">
    <name type="scientific">Amantichitinum ursilacus</name>
    <dbReference type="NCBI Taxonomy" id="857265"/>
    <lineage>
        <taxon>Bacteria</taxon>
        <taxon>Pseudomonadati</taxon>
        <taxon>Pseudomonadota</taxon>
        <taxon>Betaproteobacteria</taxon>
        <taxon>Neisseriales</taxon>
        <taxon>Chitinibacteraceae</taxon>
        <taxon>Amantichitinum</taxon>
    </lineage>
</organism>
<accession>A0A0N1JT53</accession>
<dbReference type="Pfam" id="PF01431">
    <property type="entry name" value="Peptidase_M13"/>
    <property type="match status" value="1"/>
</dbReference>
<dbReference type="PROSITE" id="PS51885">
    <property type="entry name" value="NEPRILYSIN"/>
    <property type="match status" value="1"/>
</dbReference>
<dbReference type="PANTHER" id="PTHR11733">
    <property type="entry name" value="ZINC METALLOPROTEASE FAMILY M13 NEPRILYSIN-RELATED"/>
    <property type="match status" value="1"/>
</dbReference>
<name>A0A0N1JT53_9NEIS</name>
<evidence type="ECO:0000256" key="4">
    <source>
        <dbReference type="ARBA" id="ARBA00022723"/>
    </source>
</evidence>
<comment type="caution">
    <text evidence="11">The sequence shown here is derived from an EMBL/GenBank/DDBJ whole genome shotgun (WGS) entry which is preliminary data.</text>
</comment>
<evidence type="ECO:0000256" key="1">
    <source>
        <dbReference type="ARBA" id="ARBA00001947"/>
    </source>
</evidence>
<dbReference type="Gene3D" id="3.40.390.10">
    <property type="entry name" value="Collagenase (Catalytic Domain)"/>
    <property type="match status" value="1"/>
</dbReference>
<evidence type="ECO:0000256" key="3">
    <source>
        <dbReference type="ARBA" id="ARBA00022670"/>
    </source>
</evidence>
<evidence type="ECO:0000256" key="2">
    <source>
        <dbReference type="ARBA" id="ARBA00007357"/>
    </source>
</evidence>
<dbReference type="OrthoDB" id="9775677at2"/>
<feature type="domain" description="Peptidase M13 C-terminal" evidence="9">
    <location>
        <begin position="471"/>
        <end position="672"/>
    </location>
</feature>
<dbReference type="InterPro" id="IPR042089">
    <property type="entry name" value="Peptidase_M13_dom_2"/>
</dbReference>
<dbReference type="RefSeq" id="WP_053937212.1">
    <property type="nucleotide sequence ID" value="NZ_LAQT01000005.1"/>
</dbReference>
<dbReference type="PRINTS" id="PR00786">
    <property type="entry name" value="NEPRILYSIN"/>
</dbReference>
<evidence type="ECO:0000256" key="8">
    <source>
        <dbReference type="SAM" id="SignalP"/>
    </source>
</evidence>
<keyword evidence="7" id="KW-0482">Metalloprotease</keyword>
<evidence type="ECO:0000313" key="11">
    <source>
        <dbReference type="EMBL" id="KPC53714.1"/>
    </source>
</evidence>
<dbReference type="Gene3D" id="1.10.1380.10">
    <property type="entry name" value="Neutral endopeptidase , domain2"/>
    <property type="match status" value="1"/>
</dbReference>
<dbReference type="EMBL" id="LAQT01000005">
    <property type="protein sequence ID" value="KPC53714.1"/>
    <property type="molecule type" value="Genomic_DNA"/>
</dbReference>
<dbReference type="GO" id="GO:0004222">
    <property type="term" value="F:metalloendopeptidase activity"/>
    <property type="evidence" value="ECO:0007669"/>
    <property type="project" value="InterPro"/>
</dbReference>
<keyword evidence="5 11" id="KW-0378">Hydrolase</keyword>
<evidence type="ECO:0000259" key="10">
    <source>
        <dbReference type="Pfam" id="PF05649"/>
    </source>
</evidence>
<comment type="similarity">
    <text evidence="2">Belongs to the peptidase M13 family.</text>
</comment>
<dbReference type="PANTHER" id="PTHR11733:SF167">
    <property type="entry name" value="FI17812P1-RELATED"/>
    <property type="match status" value="1"/>
</dbReference>